<evidence type="ECO:0000256" key="2">
    <source>
        <dbReference type="SAM" id="MobiDB-lite"/>
    </source>
</evidence>
<feature type="domain" description="BD-FAE-like" evidence="3">
    <location>
        <begin position="51"/>
        <end position="239"/>
    </location>
</feature>
<dbReference type="EMBL" id="JACYTR010000042">
    <property type="protein sequence ID" value="MBD8527160.1"/>
    <property type="molecule type" value="Genomic_DNA"/>
</dbReference>
<dbReference type="PROSITE" id="PS51257">
    <property type="entry name" value="PROKAR_LIPOPROTEIN"/>
    <property type="match status" value="1"/>
</dbReference>
<keyword evidence="1 4" id="KW-0378">Hydrolase</keyword>
<organism evidence="4 5">
    <name type="scientific">Pseudomarimonas arenosa</name>
    <dbReference type="NCBI Taxonomy" id="2774145"/>
    <lineage>
        <taxon>Bacteria</taxon>
        <taxon>Pseudomonadati</taxon>
        <taxon>Pseudomonadota</taxon>
        <taxon>Gammaproteobacteria</taxon>
        <taxon>Lysobacterales</taxon>
        <taxon>Lysobacteraceae</taxon>
        <taxon>Pseudomarimonas</taxon>
    </lineage>
</organism>
<accession>A0AAW3ZM01</accession>
<dbReference type="PANTHER" id="PTHR48081">
    <property type="entry name" value="AB HYDROLASE SUPERFAMILY PROTEIN C4A8.06C"/>
    <property type="match status" value="1"/>
</dbReference>
<evidence type="ECO:0000313" key="4">
    <source>
        <dbReference type="EMBL" id="MBD8527160.1"/>
    </source>
</evidence>
<dbReference type="GO" id="GO:0016787">
    <property type="term" value="F:hydrolase activity"/>
    <property type="evidence" value="ECO:0007669"/>
    <property type="project" value="UniProtKB-KW"/>
</dbReference>
<gene>
    <name evidence="4" type="ORF">IFO71_15565</name>
</gene>
<protein>
    <submittedName>
        <fullName evidence="4">Alpha/beta hydrolase</fullName>
    </submittedName>
</protein>
<dbReference type="InterPro" id="IPR049492">
    <property type="entry name" value="BD-FAE-like_dom"/>
</dbReference>
<evidence type="ECO:0000313" key="5">
    <source>
        <dbReference type="Proteomes" id="UP000613768"/>
    </source>
</evidence>
<dbReference type="InterPro" id="IPR050300">
    <property type="entry name" value="GDXG_lipolytic_enzyme"/>
</dbReference>
<sequence>MGWRLVQRAALVWAVLFATGCTHLYFLALNGRADAQEVSTVQPIEGLPLGMDIYRPASTDTPAPVLVFFYGGRWQDGNREDYAFVGRRLAARGLLVMVPDYRLYPEVRFPAFVEDAAAIAAWAKANAARFGGDPNQIHLAGHSAGAHMVALVGTDARYLAAHDLKPSDLAGVIGLAGPYDFLPLTDDDLIDIFGDEPQAQQASQPVNFADGDEPPFLLLHGGSDLLVWPLNSEHLKAKLEAAGSPVRYIEYPGVGHIRILASLRYPGLAPTQQDILQFIRQRDSLAVEQTAGPQQARVLSARHSAPRDAPRRD</sequence>
<feature type="region of interest" description="Disordered" evidence="2">
    <location>
        <begin position="289"/>
        <end position="313"/>
    </location>
</feature>
<dbReference type="Pfam" id="PF20434">
    <property type="entry name" value="BD-FAE"/>
    <property type="match status" value="1"/>
</dbReference>
<keyword evidence="5" id="KW-1185">Reference proteome</keyword>
<dbReference type="Gene3D" id="3.40.50.1820">
    <property type="entry name" value="alpha/beta hydrolase"/>
    <property type="match status" value="1"/>
</dbReference>
<evidence type="ECO:0000259" key="3">
    <source>
        <dbReference type="Pfam" id="PF20434"/>
    </source>
</evidence>
<dbReference type="SUPFAM" id="SSF53474">
    <property type="entry name" value="alpha/beta-Hydrolases"/>
    <property type="match status" value="1"/>
</dbReference>
<name>A0AAW3ZM01_9GAMM</name>
<reference evidence="4 5" key="1">
    <citation type="submission" date="2020-09" db="EMBL/GenBank/DDBJ databases">
        <title>Pseudoxanthomonas sp. CAU 1598 isolated from sand of Yaerae Beach.</title>
        <authorList>
            <person name="Kim W."/>
        </authorList>
    </citation>
    <scope>NUCLEOTIDE SEQUENCE [LARGE SCALE GENOMIC DNA]</scope>
    <source>
        <strain evidence="4 5">CAU 1598</strain>
    </source>
</reference>
<comment type="caution">
    <text evidence="4">The sequence shown here is derived from an EMBL/GenBank/DDBJ whole genome shotgun (WGS) entry which is preliminary data.</text>
</comment>
<dbReference type="PROSITE" id="PS00122">
    <property type="entry name" value="CARBOXYLESTERASE_B_1"/>
    <property type="match status" value="1"/>
</dbReference>
<evidence type="ECO:0000256" key="1">
    <source>
        <dbReference type="ARBA" id="ARBA00022801"/>
    </source>
</evidence>
<dbReference type="InterPro" id="IPR019826">
    <property type="entry name" value="Carboxylesterase_B_AS"/>
</dbReference>
<dbReference type="Proteomes" id="UP000613768">
    <property type="component" value="Unassembled WGS sequence"/>
</dbReference>
<dbReference type="InterPro" id="IPR029058">
    <property type="entry name" value="AB_hydrolase_fold"/>
</dbReference>
<dbReference type="PANTHER" id="PTHR48081:SF9">
    <property type="entry name" value="CARBOXYLESTERASE"/>
    <property type="match status" value="1"/>
</dbReference>
<dbReference type="RefSeq" id="WP_192030581.1">
    <property type="nucleotide sequence ID" value="NZ_JACYTR010000042.1"/>
</dbReference>
<dbReference type="AlphaFoldDB" id="A0AAW3ZM01"/>
<proteinExistence type="predicted"/>